<dbReference type="SUPFAM" id="SSF50475">
    <property type="entry name" value="FMN-binding split barrel"/>
    <property type="match status" value="1"/>
</dbReference>
<dbReference type="PANTHER" id="PTHR35802">
    <property type="entry name" value="PROTEASE SYNTHASE AND SPORULATION PROTEIN PAI 2"/>
    <property type="match status" value="1"/>
</dbReference>
<sequence length="211" mass="23136">MLEQKRYAITDEAEIQALVRDQGWATLVTGTPAGLAVSHLPVVPESDSLVVLGHLARADADLHELGRHEVALVVQGPHGYISPSWYTGGPYVPTWNFVVAHLYGRPEVLDADETYRVLDRTVDHFERHRPSPWRLDSVSGYAHRIAGGTVGFRLRPDRVVGKVKLSQDKPAGDVASVVAALDRDPTHANPALAEAMRRQHAVAQEQARPKG</sequence>
<reference evidence="1" key="1">
    <citation type="submission" date="2022-12" db="EMBL/GenBank/DDBJ databases">
        <title>New Phytohabitans aurantiacus sp. RD004123 nov., an actinomycete isolated from soil.</title>
        <authorList>
            <person name="Triningsih D.W."/>
            <person name="Harunari E."/>
            <person name="Igarashi Y."/>
        </authorList>
    </citation>
    <scope>NUCLEOTIDE SEQUENCE</scope>
    <source>
        <strain evidence="1">RD004123</strain>
    </source>
</reference>
<dbReference type="PANTHER" id="PTHR35802:SF1">
    <property type="entry name" value="PROTEASE SYNTHASE AND SPORULATION PROTEIN PAI 2"/>
    <property type="match status" value="1"/>
</dbReference>
<dbReference type="Proteomes" id="UP001144280">
    <property type="component" value="Unassembled WGS sequence"/>
</dbReference>
<comment type="caution">
    <text evidence="1">The sequence shown here is derived from an EMBL/GenBank/DDBJ whole genome shotgun (WGS) entry which is preliminary data.</text>
</comment>
<dbReference type="Pfam" id="PF04299">
    <property type="entry name" value="FMN_bind_2"/>
    <property type="match status" value="1"/>
</dbReference>
<dbReference type="RefSeq" id="WP_281903109.1">
    <property type="nucleotide sequence ID" value="NZ_BSDI01000049.1"/>
</dbReference>
<protein>
    <submittedName>
        <fullName evidence="1">Negative transcriptional regulator</fullName>
    </submittedName>
</protein>
<evidence type="ECO:0000313" key="2">
    <source>
        <dbReference type="Proteomes" id="UP001144280"/>
    </source>
</evidence>
<accession>A0ABQ5R5Z3</accession>
<organism evidence="1 2">
    <name type="scientific">Phytohabitans aurantiacus</name>
    <dbReference type="NCBI Taxonomy" id="3016789"/>
    <lineage>
        <taxon>Bacteria</taxon>
        <taxon>Bacillati</taxon>
        <taxon>Actinomycetota</taxon>
        <taxon>Actinomycetes</taxon>
        <taxon>Micromonosporales</taxon>
        <taxon>Micromonosporaceae</taxon>
    </lineage>
</organism>
<gene>
    <name evidence="1" type="ORF">Pa4123_70740</name>
</gene>
<dbReference type="InterPro" id="IPR007396">
    <property type="entry name" value="TR_PAI2-type"/>
</dbReference>
<keyword evidence="2" id="KW-1185">Reference proteome</keyword>
<evidence type="ECO:0000313" key="1">
    <source>
        <dbReference type="EMBL" id="GLI01798.1"/>
    </source>
</evidence>
<proteinExistence type="predicted"/>
<dbReference type="PIRSF" id="PIRSF010372">
    <property type="entry name" value="PaiB"/>
    <property type="match status" value="1"/>
</dbReference>
<name>A0ABQ5R5Z3_9ACTN</name>
<dbReference type="EMBL" id="BSDI01000049">
    <property type="protein sequence ID" value="GLI01798.1"/>
    <property type="molecule type" value="Genomic_DNA"/>
</dbReference>
<dbReference type="Gene3D" id="2.30.110.10">
    <property type="entry name" value="Electron Transport, Fmn-binding Protein, Chain A"/>
    <property type="match status" value="1"/>
</dbReference>
<dbReference type="InterPro" id="IPR012349">
    <property type="entry name" value="Split_barrel_FMN-bd"/>
</dbReference>